<evidence type="ECO:0000256" key="4">
    <source>
        <dbReference type="ARBA" id="ARBA00022777"/>
    </source>
</evidence>
<dbReference type="InterPro" id="IPR051852">
    <property type="entry name" value="Alpha-type_PK"/>
</dbReference>
<reference evidence="8" key="1">
    <citation type="journal article" date="2023" name="Mol. Phylogenet. Evol.">
        <title>Genome-scale phylogeny and comparative genomics of the fungal order Sordariales.</title>
        <authorList>
            <person name="Hensen N."/>
            <person name="Bonometti L."/>
            <person name="Westerberg I."/>
            <person name="Brannstrom I.O."/>
            <person name="Guillou S."/>
            <person name="Cros-Aarteil S."/>
            <person name="Calhoun S."/>
            <person name="Haridas S."/>
            <person name="Kuo A."/>
            <person name="Mondo S."/>
            <person name="Pangilinan J."/>
            <person name="Riley R."/>
            <person name="LaButti K."/>
            <person name="Andreopoulos B."/>
            <person name="Lipzen A."/>
            <person name="Chen C."/>
            <person name="Yan M."/>
            <person name="Daum C."/>
            <person name="Ng V."/>
            <person name="Clum A."/>
            <person name="Steindorff A."/>
            <person name="Ohm R.A."/>
            <person name="Martin F."/>
            <person name="Silar P."/>
            <person name="Natvig D.O."/>
            <person name="Lalanne C."/>
            <person name="Gautier V."/>
            <person name="Ament-Velasquez S.L."/>
            <person name="Kruys A."/>
            <person name="Hutchinson M.I."/>
            <person name="Powell A.J."/>
            <person name="Barry K."/>
            <person name="Miller A.N."/>
            <person name="Grigoriev I.V."/>
            <person name="Debuchy R."/>
            <person name="Gladieux P."/>
            <person name="Hiltunen Thoren M."/>
            <person name="Johannesson H."/>
        </authorList>
    </citation>
    <scope>NUCLEOTIDE SEQUENCE [LARGE SCALE GENOMIC DNA]</scope>
    <source>
        <strain evidence="8">CBS 340.73</strain>
    </source>
</reference>
<dbReference type="EMBL" id="MU854037">
    <property type="protein sequence ID" value="KAK3934022.1"/>
    <property type="molecule type" value="Genomic_DNA"/>
</dbReference>
<dbReference type="InterPro" id="IPR011009">
    <property type="entry name" value="Kinase-like_dom_sf"/>
</dbReference>
<dbReference type="GO" id="GO:0004674">
    <property type="term" value="F:protein serine/threonine kinase activity"/>
    <property type="evidence" value="ECO:0007669"/>
    <property type="project" value="UniProtKB-KW"/>
</dbReference>
<name>A0AAN6RXZ6_9PEZI</name>
<evidence type="ECO:0000256" key="1">
    <source>
        <dbReference type="ARBA" id="ARBA00022527"/>
    </source>
</evidence>
<dbReference type="GO" id="GO:0005524">
    <property type="term" value="F:ATP binding"/>
    <property type="evidence" value="ECO:0007669"/>
    <property type="project" value="UniProtKB-KW"/>
</dbReference>
<keyword evidence="4 7" id="KW-0418">Kinase</keyword>
<evidence type="ECO:0000256" key="5">
    <source>
        <dbReference type="ARBA" id="ARBA00022840"/>
    </source>
</evidence>
<sequence>MGRICADCGRDLPQSSYTANQYSKGAGLSRCAGCVHGYLSDSPAARQSDSGRYNNSNRSVFDNDALDNPFASGAFRWVAKGRYTSGERQGQACVAKWFKTGAVFSEDYFTLDIKAVDKALEIVNRFNQLDIADKPVKINVPSVWHFTGDCSDEWAGQRVLQEPFIQNYQKFNSNTGWTDVRREWAQVMQALSHFSYHISGGNYVLCDLQGGIYQHGVVLSDPVILSRTREYGVTDLGPPGISSFFSQHSCNRFCRPNWTAPANPLQHFRPVPGTTMIRHTVPTAMSRPARTAYFG</sequence>
<keyword evidence="5" id="KW-0067">ATP-binding</keyword>
<dbReference type="InterPro" id="IPR004166">
    <property type="entry name" value="a-kinase_dom"/>
</dbReference>
<organism evidence="7 8">
    <name type="scientific">Diplogelasinospora grovesii</name>
    <dbReference type="NCBI Taxonomy" id="303347"/>
    <lineage>
        <taxon>Eukaryota</taxon>
        <taxon>Fungi</taxon>
        <taxon>Dikarya</taxon>
        <taxon>Ascomycota</taxon>
        <taxon>Pezizomycotina</taxon>
        <taxon>Sordariomycetes</taxon>
        <taxon>Sordariomycetidae</taxon>
        <taxon>Sordariales</taxon>
        <taxon>Diplogelasinosporaceae</taxon>
        <taxon>Diplogelasinospora</taxon>
    </lineage>
</organism>
<keyword evidence="3" id="KW-0547">Nucleotide-binding</keyword>
<keyword evidence="2" id="KW-0808">Transferase</keyword>
<dbReference type="SUPFAM" id="SSF56112">
    <property type="entry name" value="Protein kinase-like (PK-like)"/>
    <property type="match status" value="1"/>
</dbReference>
<feature type="domain" description="Alpha-type protein kinase" evidence="6">
    <location>
        <begin position="45"/>
        <end position="265"/>
    </location>
</feature>
<dbReference type="CDD" id="cd17509">
    <property type="entry name" value="Alpha_kinase"/>
    <property type="match status" value="1"/>
</dbReference>
<keyword evidence="1" id="KW-0723">Serine/threonine-protein kinase</keyword>
<proteinExistence type="predicted"/>
<evidence type="ECO:0000259" key="6">
    <source>
        <dbReference type="PROSITE" id="PS51158"/>
    </source>
</evidence>
<evidence type="ECO:0000313" key="7">
    <source>
        <dbReference type="EMBL" id="KAK3934022.1"/>
    </source>
</evidence>
<evidence type="ECO:0000256" key="2">
    <source>
        <dbReference type="ARBA" id="ARBA00022679"/>
    </source>
</evidence>
<dbReference type="SMART" id="SM00811">
    <property type="entry name" value="Alpha_kinase"/>
    <property type="match status" value="1"/>
</dbReference>
<comment type="caution">
    <text evidence="7">The sequence shown here is derived from an EMBL/GenBank/DDBJ whole genome shotgun (WGS) entry which is preliminary data.</text>
</comment>
<dbReference type="AlphaFoldDB" id="A0AAN6RXZ6"/>
<dbReference type="PANTHER" id="PTHR45992:SF11">
    <property type="entry name" value="ALPHA-TYPE PROTEIN KINASE DOMAIN-CONTAINING PROTEIN"/>
    <property type="match status" value="1"/>
</dbReference>
<gene>
    <name evidence="7" type="ORF">QBC46DRAFT_90869</name>
</gene>
<dbReference type="Pfam" id="PF02816">
    <property type="entry name" value="Alpha_kinase"/>
    <property type="match status" value="1"/>
</dbReference>
<accession>A0AAN6RXZ6</accession>
<dbReference type="PROSITE" id="PS51158">
    <property type="entry name" value="ALPHA_KINASE"/>
    <property type="match status" value="1"/>
</dbReference>
<keyword evidence="8" id="KW-1185">Reference proteome</keyword>
<evidence type="ECO:0000313" key="8">
    <source>
        <dbReference type="Proteomes" id="UP001303473"/>
    </source>
</evidence>
<dbReference type="PANTHER" id="PTHR45992">
    <property type="entry name" value="EUKARYOTIC ELONGATION FACTOR 2 KINASE-RELATED"/>
    <property type="match status" value="1"/>
</dbReference>
<protein>
    <submittedName>
        <fullName evidence="7">Kinase-like domain-containing protein</fullName>
    </submittedName>
</protein>
<evidence type="ECO:0000256" key="3">
    <source>
        <dbReference type="ARBA" id="ARBA00022741"/>
    </source>
</evidence>
<dbReference type="Proteomes" id="UP001303473">
    <property type="component" value="Unassembled WGS sequence"/>
</dbReference>
<dbReference type="Gene3D" id="3.20.200.10">
    <property type="entry name" value="MHCK/EF2 kinase"/>
    <property type="match status" value="1"/>
</dbReference>